<evidence type="ECO:0000256" key="12">
    <source>
        <dbReference type="PROSITE-ProRule" id="PRU00560"/>
    </source>
</evidence>
<evidence type="ECO:0000256" key="9">
    <source>
        <dbReference type="ARBA" id="ARBA00034808"/>
    </source>
</evidence>
<evidence type="ECO:0000259" key="13">
    <source>
        <dbReference type="PROSITE" id="PS51198"/>
    </source>
</evidence>
<dbReference type="InterPro" id="IPR014017">
    <property type="entry name" value="DNA_helicase_UvrD-like_C"/>
</dbReference>
<protein>
    <recommendedName>
        <fullName evidence="9">DNA 3'-5' helicase</fullName>
        <ecNumber evidence="9">5.6.2.4</ecNumber>
    </recommendedName>
    <alternativeName>
        <fullName evidence="10">DNA 3'-5' helicase II</fullName>
    </alternativeName>
</protein>
<comment type="catalytic activity">
    <reaction evidence="11">
        <text>ATP + H2O = ADP + phosphate + H(+)</text>
        <dbReference type="Rhea" id="RHEA:13065"/>
        <dbReference type="ChEBI" id="CHEBI:15377"/>
        <dbReference type="ChEBI" id="CHEBI:15378"/>
        <dbReference type="ChEBI" id="CHEBI:30616"/>
        <dbReference type="ChEBI" id="CHEBI:43474"/>
        <dbReference type="ChEBI" id="CHEBI:456216"/>
        <dbReference type="EC" id="5.6.2.4"/>
    </reaction>
</comment>
<evidence type="ECO:0000256" key="5">
    <source>
        <dbReference type="ARBA" id="ARBA00022840"/>
    </source>
</evidence>
<dbReference type="SUPFAM" id="SSF52540">
    <property type="entry name" value="P-loop containing nucleoside triphosphate hydrolases"/>
    <property type="match status" value="1"/>
</dbReference>
<keyword evidence="4 12" id="KW-0347">Helicase</keyword>
<evidence type="ECO:0000256" key="4">
    <source>
        <dbReference type="ARBA" id="ARBA00022806"/>
    </source>
</evidence>
<dbReference type="GO" id="GO:0005524">
    <property type="term" value="F:ATP binding"/>
    <property type="evidence" value="ECO:0007669"/>
    <property type="project" value="UniProtKB-UniRule"/>
</dbReference>
<dbReference type="GO" id="GO:0043138">
    <property type="term" value="F:3'-5' DNA helicase activity"/>
    <property type="evidence" value="ECO:0007669"/>
    <property type="project" value="UniProtKB-EC"/>
</dbReference>
<dbReference type="GO" id="GO:0003677">
    <property type="term" value="F:DNA binding"/>
    <property type="evidence" value="ECO:0007669"/>
    <property type="project" value="UniProtKB-KW"/>
</dbReference>
<dbReference type="Gene3D" id="1.10.10.160">
    <property type="match status" value="1"/>
</dbReference>
<gene>
    <name evidence="14" type="ORF">CH338_01920</name>
</gene>
<evidence type="ECO:0000313" key="15">
    <source>
        <dbReference type="Proteomes" id="UP000248863"/>
    </source>
</evidence>
<keyword evidence="7" id="KW-0413">Isomerase</keyword>
<dbReference type="InterPro" id="IPR027417">
    <property type="entry name" value="P-loop_NTPase"/>
</dbReference>
<dbReference type="InterPro" id="IPR014016">
    <property type="entry name" value="UvrD-like_ATP-bd"/>
</dbReference>
<name>A0A327KSH6_9BRAD</name>
<feature type="binding site" evidence="12">
    <location>
        <begin position="37"/>
        <end position="44"/>
    </location>
    <ligand>
        <name>ATP</name>
        <dbReference type="ChEBI" id="CHEBI:30616"/>
    </ligand>
</feature>
<dbReference type="Pfam" id="PF00580">
    <property type="entry name" value="UvrD-helicase"/>
    <property type="match status" value="1"/>
</dbReference>
<dbReference type="PROSITE" id="PS51198">
    <property type="entry name" value="UVRD_HELICASE_ATP_BIND"/>
    <property type="match status" value="1"/>
</dbReference>
<dbReference type="CDD" id="cd17932">
    <property type="entry name" value="DEXQc_UvrD"/>
    <property type="match status" value="1"/>
</dbReference>
<dbReference type="PANTHER" id="PTHR11070">
    <property type="entry name" value="UVRD / RECB / PCRA DNA HELICASE FAMILY MEMBER"/>
    <property type="match status" value="1"/>
</dbReference>
<comment type="caution">
    <text evidence="14">The sequence shown here is derived from an EMBL/GenBank/DDBJ whole genome shotgun (WGS) entry which is preliminary data.</text>
</comment>
<dbReference type="Gene3D" id="3.40.50.300">
    <property type="entry name" value="P-loop containing nucleotide triphosphate hydrolases"/>
    <property type="match status" value="3"/>
</dbReference>
<accession>A0A327KSH6</accession>
<dbReference type="GO" id="GO:0016887">
    <property type="term" value="F:ATP hydrolysis activity"/>
    <property type="evidence" value="ECO:0007669"/>
    <property type="project" value="RHEA"/>
</dbReference>
<evidence type="ECO:0000256" key="6">
    <source>
        <dbReference type="ARBA" id="ARBA00023125"/>
    </source>
</evidence>
<dbReference type="OrthoDB" id="5461146at2"/>
<evidence type="ECO:0000256" key="2">
    <source>
        <dbReference type="ARBA" id="ARBA00022741"/>
    </source>
</evidence>
<dbReference type="InterPro" id="IPR000212">
    <property type="entry name" value="DNA_helicase_UvrD/REP"/>
</dbReference>
<evidence type="ECO:0000256" key="8">
    <source>
        <dbReference type="ARBA" id="ARBA00034617"/>
    </source>
</evidence>
<evidence type="ECO:0000256" key="11">
    <source>
        <dbReference type="ARBA" id="ARBA00048988"/>
    </source>
</evidence>
<reference evidence="14 15" key="1">
    <citation type="submission" date="2017-07" db="EMBL/GenBank/DDBJ databases">
        <title>Draft Genome Sequences of Select Purple Nonsulfur Bacteria.</title>
        <authorList>
            <person name="Lasarre B."/>
            <person name="Mckinlay J.B."/>
        </authorList>
    </citation>
    <scope>NUCLEOTIDE SEQUENCE [LARGE SCALE GENOMIC DNA]</scope>
    <source>
        <strain evidence="14 15">DSM 11907</strain>
    </source>
</reference>
<dbReference type="RefSeq" id="WP_111355350.1">
    <property type="nucleotide sequence ID" value="NZ_NHSK01000116.1"/>
</dbReference>
<keyword evidence="2 12" id="KW-0547">Nucleotide-binding</keyword>
<dbReference type="InterPro" id="IPR013986">
    <property type="entry name" value="DExx_box_DNA_helicase_dom_sf"/>
</dbReference>
<dbReference type="Pfam" id="PF13361">
    <property type="entry name" value="UvrD_C"/>
    <property type="match status" value="1"/>
</dbReference>
<keyword evidence="5 12" id="KW-0067">ATP-binding</keyword>
<keyword evidence="15" id="KW-1185">Reference proteome</keyword>
<dbReference type="EC" id="5.6.2.4" evidence="9"/>
<keyword evidence="3 12" id="KW-0378">Hydrolase</keyword>
<dbReference type="AlphaFoldDB" id="A0A327KSH6"/>
<dbReference type="EMBL" id="NPEU01000009">
    <property type="protein sequence ID" value="RAI41799.1"/>
    <property type="molecule type" value="Genomic_DNA"/>
</dbReference>
<evidence type="ECO:0000313" key="14">
    <source>
        <dbReference type="EMBL" id="RAI41799.1"/>
    </source>
</evidence>
<dbReference type="PANTHER" id="PTHR11070:SF2">
    <property type="entry name" value="ATP-DEPENDENT DNA HELICASE SRS2"/>
    <property type="match status" value="1"/>
</dbReference>
<evidence type="ECO:0000256" key="7">
    <source>
        <dbReference type="ARBA" id="ARBA00023235"/>
    </source>
</evidence>
<keyword evidence="6" id="KW-0238">DNA-binding</keyword>
<sequence>MPLRSISAAYLAQAGELAGNPGQQAAYDSTGHCIVLAGPGSGKTKTLVLKLARIMAEDVRAPRGAACITYSQECARELTRRLERLGLREAPNLFIGTVHGFCLRHLLMPYGRLADLRVPLPLTVATQRQSDQLLKRVGDRLFGVGHPNKPIDLGRHRRSVLDRGSVAWREEEELAAWAEGYETELRRAGLVDFDDLVIFGQRLVSEHDWVLPLLQAKFPVLAVDEYQDLGVALHRIVKRVAFDGGIRLFAVGDPDQSIYGFTGADGALLQELAERDDVERVQLQLNYRSASRIVSASEMALGEARGYQSHDLDRQAVIAFVECDDGLAGQAAHAVAEIIPAALAAKPGRSLGDIAILYRDFRAGDIVAEAATAAGLDFVRVDNAAPYRKVALTSWIEDCAGWCAGGWREARPQLRGLLDRWLGFHRARISDEQARVEAQRLTQLLWSLRTDDGLARDFVAALKAGMLDALMAAEQSLSDQREQVGRMVAALAIGGSLADLDLASLGGRDGSPLHLNLLTLHSAKGCEYDVVIMVGLDLGSLPWRNELPAARRESRRLFYVGLTRARDEIHMLYSGFVDTPRGRMHWGRSPFLDELEERMQEAEGDE</sequence>
<organism evidence="14 15">
    <name type="scientific">Rhodoplanes elegans</name>
    <dbReference type="NCBI Taxonomy" id="29408"/>
    <lineage>
        <taxon>Bacteria</taxon>
        <taxon>Pseudomonadati</taxon>
        <taxon>Pseudomonadota</taxon>
        <taxon>Alphaproteobacteria</taxon>
        <taxon>Hyphomicrobiales</taxon>
        <taxon>Nitrobacteraceae</taxon>
        <taxon>Rhodoplanes</taxon>
    </lineage>
</organism>
<comment type="similarity">
    <text evidence="1">Belongs to the helicase family. UvrD subfamily.</text>
</comment>
<evidence type="ECO:0000256" key="1">
    <source>
        <dbReference type="ARBA" id="ARBA00009922"/>
    </source>
</evidence>
<proteinExistence type="inferred from homology"/>
<evidence type="ECO:0000256" key="3">
    <source>
        <dbReference type="ARBA" id="ARBA00022801"/>
    </source>
</evidence>
<evidence type="ECO:0000256" key="10">
    <source>
        <dbReference type="ARBA" id="ARBA00034923"/>
    </source>
</evidence>
<dbReference type="Proteomes" id="UP000248863">
    <property type="component" value="Unassembled WGS sequence"/>
</dbReference>
<comment type="catalytic activity">
    <reaction evidence="8">
        <text>Couples ATP hydrolysis with the unwinding of duplex DNA by translocating in the 3'-5' direction.</text>
        <dbReference type="EC" id="5.6.2.4"/>
    </reaction>
</comment>
<feature type="domain" description="UvrD-like helicase ATP-binding" evidence="13">
    <location>
        <begin position="16"/>
        <end position="290"/>
    </location>
</feature>
<dbReference type="GO" id="GO:0000725">
    <property type="term" value="P:recombinational repair"/>
    <property type="evidence" value="ECO:0007669"/>
    <property type="project" value="TreeGrafter"/>
</dbReference>